<reference evidence="1 2" key="1">
    <citation type="journal article" date="2018" name="Plant J.">
        <title>Genome sequences of Chlorella sorokiniana UTEX 1602 and Micractinium conductrix SAG 241.80: implications to maltose excretion by a green alga.</title>
        <authorList>
            <person name="Arriola M.B."/>
            <person name="Velmurugan N."/>
            <person name="Zhang Y."/>
            <person name="Plunkett M.H."/>
            <person name="Hondzo H."/>
            <person name="Barney B.M."/>
        </authorList>
    </citation>
    <scope>NUCLEOTIDE SEQUENCE [LARGE SCALE GENOMIC DNA]</scope>
    <source>
        <strain evidence="1 2">SAG 241.80</strain>
    </source>
</reference>
<comment type="caution">
    <text evidence="1">The sequence shown here is derived from an EMBL/GenBank/DDBJ whole genome shotgun (WGS) entry which is preliminary data.</text>
</comment>
<dbReference type="EMBL" id="LHPF02000022">
    <property type="protein sequence ID" value="PSC70129.1"/>
    <property type="molecule type" value="Genomic_DNA"/>
</dbReference>
<proteinExistence type="predicted"/>
<evidence type="ECO:0000313" key="1">
    <source>
        <dbReference type="EMBL" id="PSC70129.1"/>
    </source>
</evidence>
<dbReference type="GO" id="GO:0004386">
    <property type="term" value="F:helicase activity"/>
    <property type="evidence" value="ECO:0007669"/>
    <property type="project" value="UniProtKB-KW"/>
</dbReference>
<name>A0A2P6V7R8_9CHLO</name>
<gene>
    <name evidence="1" type="ORF">C2E20_6498</name>
</gene>
<protein>
    <submittedName>
        <fullName evidence="1">Helicase primase</fullName>
    </submittedName>
</protein>
<accession>A0A2P6V7R8</accession>
<organism evidence="1 2">
    <name type="scientific">Micractinium conductrix</name>
    <dbReference type="NCBI Taxonomy" id="554055"/>
    <lineage>
        <taxon>Eukaryota</taxon>
        <taxon>Viridiplantae</taxon>
        <taxon>Chlorophyta</taxon>
        <taxon>core chlorophytes</taxon>
        <taxon>Trebouxiophyceae</taxon>
        <taxon>Chlorellales</taxon>
        <taxon>Chlorellaceae</taxon>
        <taxon>Chlorella clade</taxon>
        <taxon>Micractinium</taxon>
    </lineage>
</organism>
<sequence>MSECSTWRAFSKAARSKMDVLQAFDKGMAMPLHQLKSYRHHSGLVPNAEDLGTAWYSGEHNLGLALARGKQHGHTVYVSRQQPGGTHHHASYPSIEALYQHAKDDHHLFEVIASSHGGAKLFFDFDFTRDDFGPDELQAKPRHIRDRIKAVFCQHLNVALKDEDICMADSSVGNKCSYHVVIDGVYAHHLADIKHLAQCLFPADEAQWARMNGAKADSIADTKVYSRNQHFRALYQTKNTPGAGTKRPLGSAHAEPCIESFRRFWITHTAGCVPINQLKLDAYLAKSIKDKPKAFQQLTIPQTYQPQATVLPTSCSVQESFMAL</sequence>
<dbReference type="Proteomes" id="UP000239649">
    <property type="component" value="Unassembled WGS sequence"/>
</dbReference>
<keyword evidence="1" id="KW-0547">Nucleotide-binding</keyword>
<keyword evidence="1" id="KW-0378">Hydrolase</keyword>
<keyword evidence="1" id="KW-0067">ATP-binding</keyword>
<evidence type="ECO:0000313" key="2">
    <source>
        <dbReference type="Proteomes" id="UP000239649"/>
    </source>
</evidence>
<keyword evidence="2" id="KW-1185">Reference proteome</keyword>
<keyword evidence="1" id="KW-0347">Helicase</keyword>
<dbReference type="AlphaFoldDB" id="A0A2P6V7R8"/>